<name>A0A0L6UNE7_9BASI</name>
<feature type="compositionally biased region" description="Polar residues" evidence="1">
    <location>
        <begin position="202"/>
        <end position="214"/>
    </location>
</feature>
<dbReference type="Proteomes" id="UP000037035">
    <property type="component" value="Unassembled WGS sequence"/>
</dbReference>
<accession>A0A0L6UNE7</accession>
<evidence type="ECO:0000313" key="2">
    <source>
        <dbReference type="EMBL" id="KNZ50054.1"/>
    </source>
</evidence>
<dbReference type="InterPro" id="IPR051852">
    <property type="entry name" value="Alpha-type_PK"/>
</dbReference>
<keyword evidence="3" id="KW-1185">Reference proteome</keyword>
<dbReference type="STRING" id="27349.A0A0L6UNE7"/>
<feature type="compositionally biased region" description="Pro residues" evidence="1">
    <location>
        <begin position="280"/>
        <end position="296"/>
    </location>
</feature>
<evidence type="ECO:0000256" key="1">
    <source>
        <dbReference type="SAM" id="MobiDB-lite"/>
    </source>
</evidence>
<dbReference type="GO" id="GO:0031037">
    <property type="term" value="P:myosin II filament disassembly"/>
    <property type="evidence" value="ECO:0007669"/>
    <property type="project" value="TreeGrafter"/>
</dbReference>
<dbReference type="OrthoDB" id="10658760at2759"/>
<dbReference type="PANTHER" id="PTHR45992">
    <property type="entry name" value="EUKARYOTIC ELONGATION FACTOR 2 KINASE-RELATED"/>
    <property type="match status" value="1"/>
</dbReference>
<dbReference type="VEuPathDB" id="FungiDB:VP01_4623g1"/>
<dbReference type="GO" id="GO:1903013">
    <property type="term" value="P:response to differentiation-inducing factor 1"/>
    <property type="evidence" value="ECO:0007669"/>
    <property type="project" value="TreeGrafter"/>
</dbReference>
<dbReference type="GO" id="GO:0004674">
    <property type="term" value="F:protein serine/threonine kinase activity"/>
    <property type="evidence" value="ECO:0007669"/>
    <property type="project" value="TreeGrafter"/>
</dbReference>
<dbReference type="EMBL" id="LAVV01009750">
    <property type="protein sequence ID" value="KNZ50054.1"/>
    <property type="molecule type" value="Genomic_DNA"/>
</dbReference>
<reference evidence="2 3" key="1">
    <citation type="submission" date="2015-08" db="EMBL/GenBank/DDBJ databases">
        <title>Next Generation Sequencing and Analysis of the Genome of Puccinia sorghi L Schw, the Causal Agent of Maize Common Rust.</title>
        <authorList>
            <person name="Rochi L."/>
            <person name="Burguener G."/>
            <person name="Darino M."/>
            <person name="Turjanski A."/>
            <person name="Kreff E."/>
            <person name="Dieguez M.J."/>
            <person name="Sacco F."/>
        </authorList>
    </citation>
    <scope>NUCLEOTIDE SEQUENCE [LARGE SCALE GENOMIC DNA]</scope>
    <source>
        <strain evidence="2 3">RO10H11247</strain>
    </source>
</reference>
<sequence>MSPWFSGCPLTLYIDKTAPIGRGSMRVAYPAKVKNDKDNGTQRITNYVAKVKFIDDIPSLENHATNAQIYQALLCEFKNIIAANKNPLLTHMIKHKAAAFDLFLEHHKCNDVCRDLNLGEVIDLQWKRPSEPSEAQVPAHLLIELDQLPEAQDFFIPSQVILPVPSSVANPDNTSAQNLSEILSSLHLLPGPTKRPAVPNKGPQTLLTASNPYQASPGPTKGHQSQTKVPRPYRQPPAPTERLQAPPKASSPQKRSPDPANSLKPLPNISRPHQRHPGPSKSPRPYQRPPTPTECL</sequence>
<evidence type="ECO:0000313" key="3">
    <source>
        <dbReference type="Proteomes" id="UP000037035"/>
    </source>
</evidence>
<proteinExistence type="predicted"/>
<feature type="region of interest" description="Disordered" evidence="1">
    <location>
        <begin position="190"/>
        <end position="296"/>
    </location>
</feature>
<gene>
    <name evidence="2" type="ORF">VP01_4623g1</name>
</gene>
<organism evidence="2 3">
    <name type="scientific">Puccinia sorghi</name>
    <dbReference type="NCBI Taxonomy" id="27349"/>
    <lineage>
        <taxon>Eukaryota</taxon>
        <taxon>Fungi</taxon>
        <taxon>Dikarya</taxon>
        <taxon>Basidiomycota</taxon>
        <taxon>Pucciniomycotina</taxon>
        <taxon>Pucciniomycetes</taxon>
        <taxon>Pucciniales</taxon>
        <taxon>Pucciniaceae</taxon>
        <taxon>Puccinia</taxon>
    </lineage>
</organism>
<dbReference type="AlphaFoldDB" id="A0A0L6UNE7"/>
<comment type="caution">
    <text evidence="2">The sequence shown here is derived from an EMBL/GenBank/DDBJ whole genome shotgun (WGS) entry which is preliminary data.</text>
</comment>
<protein>
    <submittedName>
        <fullName evidence="2">AlphaK I25</fullName>
    </submittedName>
</protein>
<dbReference type="PANTHER" id="PTHR45992:SF2">
    <property type="entry name" value="EUKARYOTIC ELONGATION FACTOR 2 KINASE"/>
    <property type="match status" value="1"/>
</dbReference>